<evidence type="ECO:0000313" key="2">
    <source>
        <dbReference type="Proteomes" id="UP000204551"/>
    </source>
</evidence>
<proteinExistence type="predicted"/>
<dbReference type="KEGG" id="aalg:AREALGSMS7_04764"/>
<protein>
    <submittedName>
        <fullName evidence="1">Uncharacterized protein</fullName>
    </submittedName>
</protein>
<accession>A0A221V3M1</accession>
<sequence length="33" mass="3674">MNLPAIRIITYKGVITAAKLDVLPSNRHRLNGQ</sequence>
<gene>
    <name evidence="1" type="ORF">AREALGSMS7_04764</name>
</gene>
<dbReference type="Proteomes" id="UP000204551">
    <property type="component" value="Chromosome"/>
</dbReference>
<reference evidence="1 2" key="1">
    <citation type="submission" date="2017-07" db="EMBL/GenBank/DDBJ databases">
        <title>Genome Sequence of Arenibacter algicola Strain SMS7 Isolated from a culture of the Diatom Skeletonema marinoi.</title>
        <authorList>
            <person name="Topel M."/>
            <person name="Pinder M.I.M."/>
            <person name="Johansson O.N."/>
            <person name="Kourtchenko O."/>
            <person name="Godhe A."/>
            <person name="Clarke A.K."/>
        </authorList>
    </citation>
    <scope>NUCLEOTIDE SEQUENCE [LARGE SCALE GENOMIC DNA]</scope>
    <source>
        <strain evidence="1 2">SMS7</strain>
    </source>
</reference>
<dbReference type="AlphaFoldDB" id="A0A221V3M1"/>
<evidence type="ECO:0000313" key="1">
    <source>
        <dbReference type="EMBL" id="ASO08150.1"/>
    </source>
</evidence>
<name>A0A221V3M1_9FLAO</name>
<organism evidence="1 2">
    <name type="scientific">Arenibacter algicola</name>
    <dbReference type="NCBI Taxonomy" id="616991"/>
    <lineage>
        <taxon>Bacteria</taxon>
        <taxon>Pseudomonadati</taxon>
        <taxon>Bacteroidota</taxon>
        <taxon>Flavobacteriia</taxon>
        <taxon>Flavobacteriales</taxon>
        <taxon>Flavobacteriaceae</taxon>
        <taxon>Arenibacter</taxon>
    </lineage>
</organism>
<dbReference type="EMBL" id="CP022515">
    <property type="protein sequence ID" value="ASO08150.1"/>
    <property type="molecule type" value="Genomic_DNA"/>
</dbReference>